<evidence type="ECO:0000313" key="4">
    <source>
        <dbReference type="Proteomes" id="UP000321181"/>
    </source>
</evidence>
<keyword evidence="2" id="KW-0812">Transmembrane</keyword>
<dbReference type="AlphaFoldDB" id="A0A512DDG5"/>
<feature type="transmembrane region" description="Helical" evidence="2">
    <location>
        <begin position="78"/>
        <end position="98"/>
    </location>
</feature>
<dbReference type="Pfam" id="PF13196">
    <property type="entry name" value="DUF4012"/>
    <property type="match status" value="1"/>
</dbReference>
<dbReference type="RefSeq" id="WP_146904266.1">
    <property type="nucleotide sequence ID" value="NZ_BAAARM010000004.1"/>
</dbReference>
<dbReference type="InterPro" id="IPR025101">
    <property type="entry name" value="DUF4012"/>
</dbReference>
<keyword evidence="2" id="KW-0472">Membrane</keyword>
<protein>
    <recommendedName>
        <fullName evidence="5">DUF4012 domain-containing protein</fullName>
    </recommendedName>
</protein>
<keyword evidence="4" id="KW-1185">Reference proteome</keyword>
<evidence type="ECO:0000256" key="1">
    <source>
        <dbReference type="SAM" id="MobiDB-lite"/>
    </source>
</evidence>
<name>A0A512DDG5_9CELL</name>
<sequence length="654" mass="65932">MSRLDDGRGAGRTTGGLPTVAPLAPATHAAVPTPRAPVASERGVTDAMRPPAPPSRRARRERAGAVQGLPRRRPGRRLLAVGAAALVAVLAWVGWVALDALRARDALVAAAGGVDRLRAQVLDGDLEGASTTLASLQADASTARDRTHGPHWSLAGALPGTGPTARAVQTVSEVVDALATTALPALMDAAALVDPAAMAPVDGRVDLAPLVAARPGVVAADGAVQDALAAVRGVDADAVVGPVAVQLTRLDDQLTGVATATAAAARAVELLPPMLGVDGPRDYLLLVQNNAELRATGGIPGSVVLLRAEAGALEVVDQRSGGSLGDLAAPVLPLTAAEQALFGTDLAADMRDVTFTPDFPRSGEIARAIWQQQVGGDVDGVLSVDPGALAHVLGATGPVALADGSTLTAENAVRLLLNTVYLDIEDPADQDVFFADTAATVFDALVSGGASASATLDALAVSAREGRLMLWSAHPAEQALLAGTPLSGELRGVREGVPVVGLYFNDAIPAKMGYYLRSDVTTVPTDCTADGAPTFTVTVDLTSTAPADAASLPPYVTGTEDGFPRGDLQTNVLAYAPEGGRVETVRVNGGAAAVFAQTHDGLGVVGQTIQLKPGGTVQIAYDVVGGAGQTGSPVIRTTPLTASSVTAGPGADCS</sequence>
<evidence type="ECO:0000313" key="3">
    <source>
        <dbReference type="EMBL" id="GEO34512.1"/>
    </source>
</evidence>
<evidence type="ECO:0008006" key="5">
    <source>
        <dbReference type="Google" id="ProtNLM"/>
    </source>
</evidence>
<feature type="region of interest" description="Disordered" evidence="1">
    <location>
        <begin position="1"/>
        <end position="69"/>
    </location>
</feature>
<proteinExistence type="predicted"/>
<keyword evidence="2" id="KW-1133">Transmembrane helix</keyword>
<evidence type="ECO:0000256" key="2">
    <source>
        <dbReference type="SAM" id="Phobius"/>
    </source>
</evidence>
<reference evidence="3 4" key="1">
    <citation type="submission" date="2019-07" db="EMBL/GenBank/DDBJ databases">
        <title>Whole genome shotgun sequence of Cellulomonas aerilata NBRC 106308.</title>
        <authorList>
            <person name="Hosoyama A."/>
            <person name="Uohara A."/>
            <person name="Ohji S."/>
            <person name="Ichikawa N."/>
        </authorList>
    </citation>
    <scope>NUCLEOTIDE SEQUENCE [LARGE SCALE GENOMIC DNA]</scope>
    <source>
        <strain evidence="3 4">NBRC 106308</strain>
    </source>
</reference>
<dbReference type="Proteomes" id="UP000321181">
    <property type="component" value="Unassembled WGS sequence"/>
</dbReference>
<gene>
    <name evidence="3" type="ORF">CAE01nite_22370</name>
</gene>
<accession>A0A512DDG5</accession>
<organism evidence="3 4">
    <name type="scientific">Cellulomonas aerilata</name>
    <dbReference type="NCBI Taxonomy" id="515326"/>
    <lineage>
        <taxon>Bacteria</taxon>
        <taxon>Bacillati</taxon>
        <taxon>Actinomycetota</taxon>
        <taxon>Actinomycetes</taxon>
        <taxon>Micrococcales</taxon>
        <taxon>Cellulomonadaceae</taxon>
        <taxon>Cellulomonas</taxon>
    </lineage>
</organism>
<dbReference type="EMBL" id="BJYY01000014">
    <property type="protein sequence ID" value="GEO34512.1"/>
    <property type="molecule type" value="Genomic_DNA"/>
</dbReference>
<dbReference type="OrthoDB" id="3203519at2"/>
<comment type="caution">
    <text evidence="3">The sequence shown here is derived from an EMBL/GenBank/DDBJ whole genome shotgun (WGS) entry which is preliminary data.</text>
</comment>